<dbReference type="EMBL" id="JAJNEC010000005">
    <property type="protein sequence ID" value="MCD2422797.1"/>
    <property type="molecule type" value="Genomic_DNA"/>
</dbReference>
<evidence type="ECO:0000313" key="2">
    <source>
        <dbReference type="EMBL" id="MCD2422797.1"/>
    </source>
</evidence>
<dbReference type="RefSeq" id="WP_231004074.1">
    <property type="nucleotide sequence ID" value="NZ_JAJNEC010000005.1"/>
</dbReference>
<dbReference type="Gene3D" id="3.10.450.360">
    <property type="match status" value="1"/>
</dbReference>
<proteinExistence type="predicted"/>
<gene>
    <name evidence="2" type="ORF">LQ567_08495</name>
</gene>
<feature type="chain" id="PRO_5045762940" description="Beta-lactamase-inhibitor-like PepSY-like domain-containing protein" evidence="1">
    <location>
        <begin position="41"/>
        <end position="167"/>
    </location>
</feature>
<dbReference type="Proteomes" id="UP001199816">
    <property type="component" value="Unassembled WGS sequence"/>
</dbReference>
<organism evidence="2 3">
    <name type="scientific">Niabella pedocola</name>
    <dbReference type="NCBI Taxonomy" id="1752077"/>
    <lineage>
        <taxon>Bacteria</taxon>
        <taxon>Pseudomonadati</taxon>
        <taxon>Bacteroidota</taxon>
        <taxon>Chitinophagia</taxon>
        <taxon>Chitinophagales</taxon>
        <taxon>Chitinophagaceae</taxon>
        <taxon>Niabella</taxon>
    </lineage>
</organism>
<sequence>MKLYIRSVFFHLQRVPRIRRTLRLLGIAGCCLIAALPAKAQNISVPKGIAELFYIQYPYATDLKCRVNGNRTVVDFLMKNEQYEAIYKKNEWAYTAMNFSFDRLPEKIKSGFRRSRLDAADVEDVDVIYIPSGYETYRLLLKNAETTPRYQYFSESGKRLHTPPHQN</sequence>
<keyword evidence="3" id="KW-1185">Reference proteome</keyword>
<keyword evidence="1" id="KW-0732">Signal</keyword>
<evidence type="ECO:0000256" key="1">
    <source>
        <dbReference type="SAM" id="SignalP"/>
    </source>
</evidence>
<reference evidence="2 3" key="1">
    <citation type="submission" date="2021-11" db="EMBL/GenBank/DDBJ databases">
        <title>Genomic of Niabella pedocola.</title>
        <authorList>
            <person name="Wu T."/>
        </authorList>
    </citation>
    <scope>NUCLEOTIDE SEQUENCE [LARGE SCALE GENOMIC DNA]</scope>
    <source>
        <strain evidence="2 3">JCM 31011</strain>
    </source>
</reference>
<protein>
    <recommendedName>
        <fullName evidence="4">Beta-lactamase-inhibitor-like PepSY-like domain-containing protein</fullName>
    </recommendedName>
</protein>
<evidence type="ECO:0008006" key="4">
    <source>
        <dbReference type="Google" id="ProtNLM"/>
    </source>
</evidence>
<feature type="signal peptide" evidence="1">
    <location>
        <begin position="1"/>
        <end position="40"/>
    </location>
</feature>
<name>A0ABS8PNW4_9BACT</name>
<comment type="caution">
    <text evidence="2">The sequence shown here is derived from an EMBL/GenBank/DDBJ whole genome shotgun (WGS) entry which is preliminary data.</text>
</comment>
<evidence type="ECO:0000313" key="3">
    <source>
        <dbReference type="Proteomes" id="UP001199816"/>
    </source>
</evidence>
<accession>A0ABS8PNW4</accession>